<protein>
    <submittedName>
        <fullName evidence="2">Uncharacterized protein</fullName>
    </submittedName>
</protein>
<evidence type="ECO:0000313" key="3">
    <source>
        <dbReference type="Proteomes" id="UP000786875"/>
    </source>
</evidence>
<name>A0ABS5T8U7_9GAMM</name>
<evidence type="ECO:0000256" key="1">
    <source>
        <dbReference type="SAM" id="MobiDB-lite"/>
    </source>
</evidence>
<comment type="caution">
    <text evidence="2">The sequence shown here is derived from an EMBL/GenBank/DDBJ whole genome shotgun (WGS) entry which is preliminary data.</text>
</comment>
<keyword evidence="3" id="KW-1185">Reference proteome</keyword>
<feature type="region of interest" description="Disordered" evidence="1">
    <location>
        <begin position="1"/>
        <end position="47"/>
    </location>
</feature>
<dbReference type="Proteomes" id="UP000786875">
    <property type="component" value="Unassembled WGS sequence"/>
</dbReference>
<proteinExistence type="predicted"/>
<accession>A0ABS5T8U7</accession>
<feature type="compositionally biased region" description="Basic and acidic residues" evidence="1">
    <location>
        <begin position="1"/>
        <end position="11"/>
    </location>
</feature>
<reference evidence="2 3" key="1">
    <citation type="submission" date="2020-04" db="EMBL/GenBank/DDBJ databases">
        <title>Genome sequencing of Rosenbergiella species.</title>
        <authorList>
            <person name="Alvarez-Perez S."/>
            <person name="Lievens B."/>
        </authorList>
    </citation>
    <scope>NUCLEOTIDE SEQUENCE [LARGE SCALE GENOMIC DNA]</scope>
    <source>
        <strain evidence="2 3">CdVSA20.1</strain>
    </source>
</reference>
<sequence length="118" mass="13106">MAYLAEGRDNRLPIPESTVASNGLKVESNTKHTPGAQGFRPNAGIEPRDSLDLFKNSISLIGNKARYSMGNDGSIHRYFPDNTGTYHWSGSTGDLKNPMQLDNKTKAQLRKQEGWKIK</sequence>
<organism evidence="2 3">
    <name type="scientific">Rosenbergiella australiborealis</name>
    <dbReference type="NCBI Taxonomy" id="1544696"/>
    <lineage>
        <taxon>Bacteria</taxon>
        <taxon>Pseudomonadati</taxon>
        <taxon>Pseudomonadota</taxon>
        <taxon>Gammaproteobacteria</taxon>
        <taxon>Enterobacterales</taxon>
        <taxon>Erwiniaceae</taxon>
        <taxon>Rosenbergiella</taxon>
    </lineage>
</organism>
<dbReference type="EMBL" id="JABBFO010000029">
    <property type="protein sequence ID" value="MBT0728547.1"/>
    <property type="molecule type" value="Genomic_DNA"/>
</dbReference>
<evidence type="ECO:0000313" key="2">
    <source>
        <dbReference type="EMBL" id="MBT0728547.1"/>
    </source>
</evidence>
<gene>
    <name evidence="2" type="ORF">HGT73_14500</name>
</gene>